<reference evidence="3 4" key="1">
    <citation type="journal article" date="2009" name="PLoS ONE">
        <title>Genome analysis of the anaerobic thermohalophilic bacterium Halothermothrix orenii.</title>
        <authorList>
            <person name="Mavromatis K."/>
            <person name="Ivanova N."/>
            <person name="Anderson I."/>
            <person name="Lykidis A."/>
            <person name="Hooper S.D."/>
            <person name="Sun H."/>
            <person name="Kunin V."/>
            <person name="Lapidus A."/>
            <person name="Hugenholtz P."/>
            <person name="Patel B."/>
            <person name="Kyrpides N.C."/>
        </authorList>
    </citation>
    <scope>NUCLEOTIDE SEQUENCE [LARGE SCALE GENOMIC DNA]</scope>
    <source>
        <strain evidence="4">H 168 / OCM 544 / DSM 9562</strain>
    </source>
</reference>
<feature type="domain" description="Glycosyltransferase subfamily 4-like N-terminal" evidence="2">
    <location>
        <begin position="14"/>
        <end position="180"/>
    </location>
</feature>
<keyword evidence="4" id="KW-1185">Reference proteome</keyword>
<dbReference type="InterPro" id="IPR028098">
    <property type="entry name" value="Glyco_trans_4-like_N"/>
</dbReference>
<proteinExistence type="predicted"/>
<dbReference type="Gene3D" id="3.40.50.2000">
    <property type="entry name" value="Glycogen Phosphorylase B"/>
    <property type="match status" value="2"/>
</dbReference>
<dbReference type="RefSeq" id="WP_015923997.1">
    <property type="nucleotide sequence ID" value="NC_011899.1"/>
</dbReference>
<accession>B8D176</accession>
<dbReference type="STRING" id="373903.Hore_22830"/>
<dbReference type="PANTHER" id="PTHR45947">
    <property type="entry name" value="SULFOQUINOVOSYL TRANSFERASE SQD2"/>
    <property type="match status" value="1"/>
</dbReference>
<dbReference type="Pfam" id="PF00534">
    <property type="entry name" value="Glycos_transf_1"/>
    <property type="match status" value="1"/>
</dbReference>
<gene>
    <name evidence="3" type="ordered locus">Hore_22830</name>
</gene>
<dbReference type="HOGENOM" id="CLU_009583_2_5_9"/>
<protein>
    <submittedName>
        <fullName evidence="3">Glycosyl transferase group 1</fullName>
    </submittedName>
</protein>
<dbReference type="GO" id="GO:0016758">
    <property type="term" value="F:hexosyltransferase activity"/>
    <property type="evidence" value="ECO:0007669"/>
    <property type="project" value="TreeGrafter"/>
</dbReference>
<evidence type="ECO:0000313" key="4">
    <source>
        <dbReference type="Proteomes" id="UP000000719"/>
    </source>
</evidence>
<feature type="domain" description="Glycosyl transferase family 1" evidence="1">
    <location>
        <begin position="188"/>
        <end position="362"/>
    </location>
</feature>
<dbReference type="eggNOG" id="COG0438">
    <property type="taxonomic scope" value="Bacteria"/>
</dbReference>
<dbReference type="InterPro" id="IPR050194">
    <property type="entry name" value="Glycosyltransferase_grp1"/>
</dbReference>
<evidence type="ECO:0000313" key="3">
    <source>
        <dbReference type="EMBL" id="ACL71028.1"/>
    </source>
</evidence>
<evidence type="ECO:0000259" key="2">
    <source>
        <dbReference type="Pfam" id="PF13439"/>
    </source>
</evidence>
<dbReference type="KEGG" id="hor:Hore_22830"/>
<dbReference type="AlphaFoldDB" id="B8D176"/>
<dbReference type="CDD" id="cd03801">
    <property type="entry name" value="GT4_PimA-like"/>
    <property type="match status" value="1"/>
</dbReference>
<dbReference type="Pfam" id="PF13439">
    <property type="entry name" value="Glyco_transf_4"/>
    <property type="match status" value="1"/>
</dbReference>
<evidence type="ECO:0000259" key="1">
    <source>
        <dbReference type="Pfam" id="PF00534"/>
    </source>
</evidence>
<dbReference type="EMBL" id="CP001098">
    <property type="protein sequence ID" value="ACL71028.1"/>
    <property type="molecule type" value="Genomic_DNA"/>
</dbReference>
<sequence length="385" mass="44157">MNICLFSSDYLPNIGGIANHVAELGRALVKLGHNVVVFTKCSFKEQKNFKINVEDDKGMKVIRVPIIDIPKIRGLNMRILYYYYLKKILKKYSIDILHWHCLTHDSYVTRKINFDNIVFTNHSSTFLLRMEKKEYDRLKKDIFHAREIIAPSKELCEKTVELGYPVDKVHYISNGVDLDRFTPNINVQELKRELKIKQDEKVVVCARRFAKKNGVIYLVKAIPEIIKRLNGKIKFVFVGDFPIDHPESEKREILDYINEASLNKYIILTGPIPSEDMPRYYSLGDISVLPSLKEATSLSGLESMACGVPVIGTEVGGIPQIIENHVNGVLVPPKNSIKLADAIVSILQDNKERDIYSVNAREFVKENYSWIRVAKDTLDVYKKIL</sequence>
<name>B8D176_HALOH</name>
<dbReference type="CAZy" id="GT4">
    <property type="family name" value="Glycosyltransferase Family 4"/>
</dbReference>
<organism evidence="3 4">
    <name type="scientific">Halothermothrix orenii (strain H 168 / OCM 544 / DSM 9562)</name>
    <dbReference type="NCBI Taxonomy" id="373903"/>
    <lineage>
        <taxon>Bacteria</taxon>
        <taxon>Bacillati</taxon>
        <taxon>Bacillota</taxon>
        <taxon>Clostridia</taxon>
        <taxon>Halanaerobiales</taxon>
        <taxon>Halothermotrichaceae</taxon>
        <taxon>Halothermothrix</taxon>
    </lineage>
</organism>
<keyword evidence="3" id="KW-0808">Transferase</keyword>
<dbReference type="InterPro" id="IPR001296">
    <property type="entry name" value="Glyco_trans_1"/>
</dbReference>
<dbReference type="OrthoDB" id="9811902at2"/>
<dbReference type="SUPFAM" id="SSF53756">
    <property type="entry name" value="UDP-Glycosyltransferase/glycogen phosphorylase"/>
    <property type="match status" value="1"/>
</dbReference>
<dbReference type="Proteomes" id="UP000000719">
    <property type="component" value="Chromosome"/>
</dbReference>
<dbReference type="PANTHER" id="PTHR45947:SF3">
    <property type="entry name" value="SULFOQUINOVOSYL TRANSFERASE SQD2"/>
    <property type="match status" value="1"/>
</dbReference>